<dbReference type="WBParaSite" id="L893_g4204.t1">
    <property type="protein sequence ID" value="L893_g4204.t1"/>
    <property type="gene ID" value="L893_g4204"/>
</dbReference>
<keyword evidence="1" id="KW-1185">Reference proteome</keyword>
<dbReference type="Proteomes" id="UP000095287">
    <property type="component" value="Unplaced"/>
</dbReference>
<dbReference type="AlphaFoldDB" id="A0A1I8AC29"/>
<sequence>MLQSRTTVLRYLLMTRATRGHFGGASARVVEVRPPINEIDECCAWTYKTPTKTTFAVEGDANGTAETV</sequence>
<evidence type="ECO:0000313" key="2">
    <source>
        <dbReference type="WBParaSite" id="L893_g4204.t1"/>
    </source>
</evidence>
<reference evidence="2" key="1">
    <citation type="submission" date="2016-11" db="UniProtKB">
        <authorList>
            <consortium name="WormBaseParasite"/>
        </authorList>
    </citation>
    <scope>IDENTIFICATION</scope>
</reference>
<evidence type="ECO:0000313" key="1">
    <source>
        <dbReference type="Proteomes" id="UP000095287"/>
    </source>
</evidence>
<accession>A0A1I8AC29</accession>
<name>A0A1I8AC29_9BILA</name>
<proteinExistence type="predicted"/>
<protein>
    <submittedName>
        <fullName evidence="2">Secreted protein</fullName>
    </submittedName>
</protein>
<organism evidence="1 2">
    <name type="scientific">Steinernema glaseri</name>
    <dbReference type="NCBI Taxonomy" id="37863"/>
    <lineage>
        <taxon>Eukaryota</taxon>
        <taxon>Metazoa</taxon>
        <taxon>Ecdysozoa</taxon>
        <taxon>Nematoda</taxon>
        <taxon>Chromadorea</taxon>
        <taxon>Rhabditida</taxon>
        <taxon>Tylenchina</taxon>
        <taxon>Panagrolaimomorpha</taxon>
        <taxon>Strongyloidoidea</taxon>
        <taxon>Steinernematidae</taxon>
        <taxon>Steinernema</taxon>
    </lineage>
</organism>